<keyword evidence="2" id="KW-1133">Transmembrane helix</keyword>
<protein>
    <submittedName>
        <fullName evidence="5">Nuclear export factor GLE1</fullName>
    </submittedName>
</protein>
<dbReference type="Pfam" id="PF07987">
    <property type="entry name" value="DUF1775"/>
    <property type="match status" value="1"/>
</dbReference>
<gene>
    <name evidence="5" type="ORF">CVV68_01110</name>
</gene>
<keyword evidence="2" id="KW-0472">Membrane</keyword>
<keyword evidence="3" id="KW-0732">Signal</keyword>
<feature type="domain" description="YncI copper-binding" evidence="4">
    <location>
        <begin position="30"/>
        <end position="176"/>
    </location>
</feature>
<dbReference type="OrthoDB" id="9810871at2"/>
<evidence type="ECO:0000259" key="4">
    <source>
        <dbReference type="Pfam" id="PF07987"/>
    </source>
</evidence>
<feature type="compositionally biased region" description="Low complexity" evidence="1">
    <location>
        <begin position="189"/>
        <end position="205"/>
    </location>
</feature>
<dbReference type="InterPro" id="IPR012533">
    <property type="entry name" value="YcnI-copper_dom"/>
</dbReference>
<proteinExistence type="predicted"/>
<feature type="transmembrane region" description="Helical" evidence="2">
    <location>
        <begin position="213"/>
        <end position="234"/>
    </location>
</feature>
<evidence type="ECO:0000256" key="1">
    <source>
        <dbReference type="SAM" id="MobiDB-lite"/>
    </source>
</evidence>
<dbReference type="RefSeq" id="WP_110499162.1">
    <property type="nucleotide sequence ID" value="NZ_QJVD01000001.1"/>
</dbReference>
<comment type="caution">
    <text evidence="5">The sequence shown here is derived from an EMBL/GenBank/DDBJ whole genome shotgun (WGS) entry which is preliminary data.</text>
</comment>
<reference evidence="5 6" key="1">
    <citation type="submission" date="2018-05" db="EMBL/GenBank/DDBJ databases">
        <title>Genetic diversity of glacier-inhabiting Cryobacterium bacteria in China and description of Cryobacterium mengkeensis sp. nov. and Arthrobacter glacialis sp. nov.</title>
        <authorList>
            <person name="Liu Q."/>
            <person name="Xin Y.-H."/>
        </authorList>
    </citation>
    <scope>NUCLEOTIDE SEQUENCE [LARGE SCALE GENOMIC DNA]</scope>
    <source>
        <strain evidence="5 6">LI2</strain>
    </source>
</reference>
<evidence type="ECO:0000313" key="6">
    <source>
        <dbReference type="Proteomes" id="UP000247832"/>
    </source>
</evidence>
<feature type="chain" id="PRO_5016064685" evidence="3">
    <location>
        <begin position="30"/>
        <end position="243"/>
    </location>
</feature>
<dbReference type="CDD" id="cd08545">
    <property type="entry name" value="YcnI_like"/>
    <property type="match status" value="1"/>
</dbReference>
<feature type="region of interest" description="Disordered" evidence="1">
    <location>
        <begin position="182"/>
        <end position="205"/>
    </location>
</feature>
<keyword evidence="6" id="KW-1185">Reference proteome</keyword>
<keyword evidence="2" id="KW-0812">Transmembrane</keyword>
<name>A0A2V5LDP4_9MICC</name>
<dbReference type="Proteomes" id="UP000247832">
    <property type="component" value="Unassembled WGS sequence"/>
</dbReference>
<dbReference type="EMBL" id="QJVD01000001">
    <property type="protein sequence ID" value="PYI69739.1"/>
    <property type="molecule type" value="Genomic_DNA"/>
</dbReference>
<feature type="signal peptide" evidence="3">
    <location>
        <begin position="1"/>
        <end position="29"/>
    </location>
</feature>
<evidence type="ECO:0000256" key="2">
    <source>
        <dbReference type="SAM" id="Phobius"/>
    </source>
</evidence>
<evidence type="ECO:0000256" key="3">
    <source>
        <dbReference type="SAM" id="SignalP"/>
    </source>
</evidence>
<dbReference type="Gene3D" id="2.60.40.2230">
    <property type="entry name" value="Uncharacterised protein YcnI-like PF07987, DUF1775"/>
    <property type="match status" value="1"/>
</dbReference>
<dbReference type="InterPro" id="IPR038507">
    <property type="entry name" value="YcnI-like_sf"/>
</dbReference>
<organism evidence="5 6">
    <name type="scientific">Arthrobacter livingstonensis</name>
    <dbReference type="NCBI Taxonomy" id="670078"/>
    <lineage>
        <taxon>Bacteria</taxon>
        <taxon>Bacillati</taxon>
        <taxon>Actinomycetota</taxon>
        <taxon>Actinomycetes</taxon>
        <taxon>Micrococcales</taxon>
        <taxon>Micrococcaceae</taxon>
        <taxon>Arthrobacter</taxon>
    </lineage>
</organism>
<feature type="region of interest" description="Disordered" evidence="1">
    <location>
        <begin position="152"/>
        <end position="171"/>
    </location>
</feature>
<dbReference type="AlphaFoldDB" id="A0A2V5LDP4"/>
<evidence type="ECO:0000313" key="5">
    <source>
        <dbReference type="EMBL" id="PYI69739.1"/>
    </source>
</evidence>
<sequence>MHFSRTLKSTLAFGATAGLMALGLGAASAHVEATPTETAANAYSLLTFSVGHGCDGSPTTSLKITLPEELNDATPTVNPNWTISKTVEKLATPKTLATGSKISERTSAITYTAKTPLDAHQRDTFTLSVQLPATAGKTLYFPALQSCEKGQTDWKDVPAAGQSEDSVKAPAPSLTVTAAVASTDGHGSHGASADASAAGTSADNAGKNDGAAWPAWLGLGAGLAGLVLGGLAFLRTGRSTSAK</sequence>
<accession>A0A2V5LDP4</accession>